<gene>
    <name evidence="3" type="ORF">K458DRAFT_393900</name>
</gene>
<feature type="compositionally biased region" description="Low complexity" evidence="1">
    <location>
        <begin position="102"/>
        <end position="119"/>
    </location>
</feature>
<dbReference type="SUPFAM" id="SSF54060">
    <property type="entry name" value="His-Me finger endonucleases"/>
    <property type="match status" value="1"/>
</dbReference>
<sequence length="550" mass="61836">MGQSKFQASIYREHERQDSPSNEPGDRAKKRHRSDSVDIDEDDDFRKIIVLDDDEGTTVRGEGTAEDPFMFPEWMTGNIIPRADNGALFEISDDDDLEDDTPILPTSRLPTPSRSPTLRQDARLFFEGLQRLAEESEAEKTDIAKGRSFSHRSFGTHSRTLSVLSATTSSHTAEDSGNLYELASRLGGREEEANDRLLDAPSAGSRSFTSSVLPCFSPSNSSTNLQATPDPLSGPLHERWLSESEDGEDEDMDDEEDEEMDDDASCVLIFEDVKPSHLAGEPWTVRVKEEDSNEEPSDLPALTHSQERDDLVTSQDVLDPLQSKYELGAATQASCQIHRDGLESPFDADQDTSRLEEQQEWNVKIPVEIRKRLFYEVYWKDKIPALERILQKYYSTLRLDRDSDECWLYCGHRLPKPPGRALGIGATFRHNGKSERLTINIAFVSMLLKNMLSADQIEGIVTESWHASHLCGNWTCLNERHVVPESGRVNARRNACFADKEGPCSHTPACQKHLKVDLEILRPKVIAQEDALQAGTDSLWVESCRLSRAS</sequence>
<name>A0A6G1INN6_9PLEO</name>
<feature type="region of interest" description="Disordered" evidence="1">
    <location>
        <begin position="281"/>
        <end position="309"/>
    </location>
</feature>
<dbReference type="Gene3D" id="3.90.75.10">
    <property type="entry name" value="Homing Intron 3 (I-ppo) Encoded Endonuclease, Chain A"/>
    <property type="match status" value="1"/>
</dbReference>
<feature type="domain" description="Zinc-binding loop region of homing endonuclease" evidence="2">
    <location>
        <begin position="457"/>
        <end position="513"/>
    </location>
</feature>
<dbReference type="OrthoDB" id="5386048at2759"/>
<reference evidence="3" key="1">
    <citation type="journal article" date="2020" name="Stud. Mycol.">
        <title>101 Dothideomycetes genomes: a test case for predicting lifestyles and emergence of pathogens.</title>
        <authorList>
            <person name="Haridas S."/>
            <person name="Albert R."/>
            <person name="Binder M."/>
            <person name="Bloem J."/>
            <person name="Labutti K."/>
            <person name="Salamov A."/>
            <person name="Andreopoulos B."/>
            <person name="Baker S."/>
            <person name="Barry K."/>
            <person name="Bills G."/>
            <person name="Bluhm B."/>
            <person name="Cannon C."/>
            <person name="Castanera R."/>
            <person name="Culley D."/>
            <person name="Daum C."/>
            <person name="Ezra D."/>
            <person name="Gonzalez J."/>
            <person name="Henrissat B."/>
            <person name="Kuo A."/>
            <person name="Liang C."/>
            <person name="Lipzen A."/>
            <person name="Lutzoni F."/>
            <person name="Magnuson J."/>
            <person name="Mondo S."/>
            <person name="Nolan M."/>
            <person name="Ohm R."/>
            <person name="Pangilinan J."/>
            <person name="Park H.-J."/>
            <person name="Ramirez L."/>
            <person name="Alfaro M."/>
            <person name="Sun H."/>
            <person name="Tritt A."/>
            <person name="Yoshinaga Y."/>
            <person name="Zwiers L.-H."/>
            <person name="Turgeon B."/>
            <person name="Goodwin S."/>
            <person name="Spatafora J."/>
            <person name="Crous P."/>
            <person name="Grigoriev I."/>
        </authorList>
    </citation>
    <scope>NUCLEOTIDE SEQUENCE</scope>
    <source>
        <strain evidence="3">CBS 122367</strain>
    </source>
</reference>
<proteinExistence type="predicted"/>
<organism evidence="3 4">
    <name type="scientific">Lentithecium fluviatile CBS 122367</name>
    <dbReference type="NCBI Taxonomy" id="1168545"/>
    <lineage>
        <taxon>Eukaryota</taxon>
        <taxon>Fungi</taxon>
        <taxon>Dikarya</taxon>
        <taxon>Ascomycota</taxon>
        <taxon>Pezizomycotina</taxon>
        <taxon>Dothideomycetes</taxon>
        <taxon>Pleosporomycetidae</taxon>
        <taxon>Pleosporales</taxon>
        <taxon>Massarineae</taxon>
        <taxon>Lentitheciaceae</taxon>
        <taxon>Lentithecium</taxon>
    </lineage>
</organism>
<evidence type="ECO:0000259" key="2">
    <source>
        <dbReference type="Pfam" id="PF05551"/>
    </source>
</evidence>
<dbReference type="AlphaFoldDB" id="A0A6G1INN6"/>
<keyword evidence="4" id="KW-1185">Reference proteome</keyword>
<dbReference type="InterPro" id="IPR044930">
    <property type="entry name" value="Homing_endonuclease_His-Me"/>
</dbReference>
<feature type="region of interest" description="Disordered" evidence="1">
    <location>
        <begin position="219"/>
        <end position="262"/>
    </location>
</feature>
<dbReference type="GO" id="GO:0004519">
    <property type="term" value="F:endonuclease activity"/>
    <property type="evidence" value="ECO:0007669"/>
    <property type="project" value="InterPro"/>
</dbReference>
<dbReference type="InterPro" id="IPR044925">
    <property type="entry name" value="His-Me_finger_sf"/>
</dbReference>
<evidence type="ECO:0000313" key="4">
    <source>
        <dbReference type="Proteomes" id="UP000799291"/>
    </source>
</evidence>
<feature type="compositionally biased region" description="Acidic residues" evidence="1">
    <location>
        <begin position="92"/>
        <end position="101"/>
    </location>
</feature>
<dbReference type="InterPro" id="IPR008704">
    <property type="entry name" value="Endonuclease_Zinc-binding_loop"/>
</dbReference>
<feature type="region of interest" description="Disordered" evidence="1">
    <location>
        <begin position="1"/>
        <end position="38"/>
    </location>
</feature>
<evidence type="ECO:0000313" key="3">
    <source>
        <dbReference type="EMBL" id="KAF2679489.1"/>
    </source>
</evidence>
<accession>A0A6G1INN6</accession>
<feature type="region of interest" description="Disordered" evidence="1">
    <location>
        <begin position="92"/>
        <end position="119"/>
    </location>
</feature>
<dbReference type="Proteomes" id="UP000799291">
    <property type="component" value="Unassembled WGS sequence"/>
</dbReference>
<dbReference type="EMBL" id="MU005603">
    <property type="protein sequence ID" value="KAF2679489.1"/>
    <property type="molecule type" value="Genomic_DNA"/>
</dbReference>
<protein>
    <recommendedName>
        <fullName evidence="2">Zinc-binding loop region of homing endonuclease domain-containing protein</fullName>
    </recommendedName>
</protein>
<dbReference type="Pfam" id="PF05551">
    <property type="entry name" value="zf-His_Me_endon"/>
    <property type="match status" value="1"/>
</dbReference>
<evidence type="ECO:0000256" key="1">
    <source>
        <dbReference type="SAM" id="MobiDB-lite"/>
    </source>
</evidence>
<feature type="compositionally biased region" description="Acidic residues" evidence="1">
    <location>
        <begin position="243"/>
        <end position="262"/>
    </location>
</feature>